<dbReference type="InterPro" id="IPR046349">
    <property type="entry name" value="C1-like_sf"/>
</dbReference>
<sequence length="2008" mass="225677">MAFDKNSSPVYGGGKIRVNLPPGVPLNCPLYLVFEGPYQRHITTGIRSGDTCWAMIPAHGEAEKVQVTLFSYYNNDICALVTSSFVFDHDPTYFLACFLVESVYNVASLENEELIRSDKFDLGEEDLETLDQRLYLALRYLEIPEWWHLLGSNSPAVSADPIPRETLLHFVARLGLFKVALFLLDKNGAQEALCLPNRHGYLPKDIAVEKGHTKLATILTEYNSHSVQLYTEPLATDFGIICQLENGQKSMSTITRRPVEEDIYIYHEMISQEGASDDLDLVQRQCQAEWPTTGADNEGENISMYDGETETENKIQAILEKTRSLQDAIKNVNTDDLNSSLDDLESPGHSAEDISDVMSDKDGNPGDVMERDVYEKTLTAVQGFNEDLFKVRDFHRNKLQTQDLLARHSNSCPSLENEGRFSPLPVVQQSERRNSMLNLAKDDAEPCDSHSPVQLPPDSSDASNVQPSTVQCNIKIYVNGKTVERGDSQEEHLDSSLNNFLKDYYGGNTPGVRRRSWGPNLMTQNAIGNRINKNTNPVLTGKSCSLNSLDDDDDDDSDNEMSNDDTEDKTPTSPTGSYDQVVPPVDMEGIVIIPPTSSHSHNQKVNEAFVSNSGQTLTKTLHSMKKELTSPRQTMKSLSQDGETTMSGQSGDSTDEDAPLNLNVPHSTMTKSLSTPSIPAAVSPTEKKPFQKESKQRTKLFRSNTPSYLLIQKLIAEHDAQFRRQDEVQEDDDEKTNRLLGRMSSKSRRKSELSLLDFLSESANSTEEPSKIAKKEKEEKDKKRKSSVFLRFGSSYRTKKHQMEHFLHFVHKEKENKGRHGHHFVAVSFSNSTSCDVCSKSMANKPALRCENCSINVHENSCKEQSPVCDKNRQAIRRKRRVPQRSQETGSMTNLHIQDKQLTAGTAYSGLRPTQSFKERSPSSTDVPLRKQVTSSPPGGLSTLSAIPDCEPDELQGDRQHAALHRRSLPNASYSVSPQYQRPGYHHWRRAREKLRGIDKAIHEETEQERLAPGQESSPIGLSSANSNSLESLDDVDGALEVTSHIDEELRNLSTVEPETWSETLEKKRKKHFNSQEIKRQDTIWELIQTERHHCRTLKILQRVYAQGILHDLHMSQAIVDRLFPKLDDLIEVHMNFLRNLHELQSHHPDRSVDKIGDTLVTQFSGESAEKMKCAYGSFCCGHKESVTFYKDLLIKDRKFHNFVKKCNNDSLLQKREIPDFVLLVTQRPSKYLGLLDTLIKRTTAKDERQNISRSLQLSKAILQSIDDRVHEQERIQRLREIYEGFDPRANTTYKGKKFKKSDLSQRKLVKEGTIGLKSARGKVSEATMVMLTDLIFFMQEQNGKYTFFSQDNKSCAIPLFELLVREKSDTKESKGIYLISQNKDNPEMYEIVCNTNSEREAWIREIRAASEKCPAGEEYQPQESDEEERRQMQERSDKIREIIELLHRKDDEIKSACDQKNELFIKLLEIYNMRDLSRRPDSMGSDEGTEHMDAIQAAIHQATLTASNLTTMLEGGGSGSIPLMRHVSSVGEHVSSTFQVMPIAKRAETFAGFDTTYDISKGDTDKKRFGHVMEGEGHQPDSDSETSYDQQSYQDSYDSSSCHFDNQSMTGSVIEVYQGQVQLAGDHMTAMRQLSTSLNNIVHLTSKYGTEVESLKAQLAEANERINKLSADVHDKRGVAYKHHTLEELRNIQEQVQREKAVMAIQRERELTDLSVERTLLEDQRKQFEKDQADLASKKEELKRQKEAFQKQIDLWQQEKLAHRDSPVEKSVSSPGMVVLRDREGLEGSSSTDPKSYPDSPNQNSHRRSASADFCSTIEGDLERLRAGHVKTRRELPLRPDQTRGSGIHVTPSFSSSVSSKLAGNKNQQLPVHLLSAKNEQKKSSSPSQFSQSTGSNKGVQQVLPFKLADAGGAGKPPQANNPVPMSGSQSVSNLYKSNRPQQQKSSSSSSLLGGVLKLAEPGSKGKASTSNGGQKALSVDSGNAEAKSNAQENSGHQKSGSGIFYM</sequence>
<evidence type="ECO:0000256" key="4">
    <source>
        <dbReference type="ARBA" id="ARBA00022658"/>
    </source>
</evidence>
<feature type="domain" description="Phorbol-ester/DAG-type" evidence="13">
    <location>
        <begin position="821"/>
        <end position="869"/>
    </location>
</feature>
<feature type="region of interest" description="Disordered" evidence="10">
    <location>
        <begin position="1785"/>
        <end position="1812"/>
    </location>
</feature>
<feature type="compositionally biased region" description="Polar residues" evidence="10">
    <location>
        <begin position="664"/>
        <end position="677"/>
    </location>
</feature>
<dbReference type="CDD" id="cd20815">
    <property type="entry name" value="C1_p190RhoGEF-like"/>
    <property type="match status" value="1"/>
</dbReference>
<dbReference type="GO" id="GO:0008270">
    <property type="term" value="F:zinc ion binding"/>
    <property type="evidence" value="ECO:0007669"/>
    <property type="project" value="UniProtKB-KW"/>
</dbReference>
<dbReference type="RefSeq" id="XP_022332859.1">
    <property type="nucleotide sequence ID" value="XM_022477151.1"/>
</dbReference>
<dbReference type="PROSITE" id="PS50003">
    <property type="entry name" value="PH_DOMAIN"/>
    <property type="match status" value="1"/>
</dbReference>
<evidence type="ECO:0000256" key="7">
    <source>
        <dbReference type="ARBA" id="ARBA00022833"/>
    </source>
</evidence>
<dbReference type="Gene3D" id="2.30.29.30">
    <property type="entry name" value="Pleckstrin-homology domain (PH domain)/Phosphotyrosine-binding domain (PTB)"/>
    <property type="match status" value="1"/>
</dbReference>
<evidence type="ECO:0000259" key="11">
    <source>
        <dbReference type="PROSITE" id="PS50003"/>
    </source>
</evidence>
<dbReference type="Pfam" id="PF17838">
    <property type="entry name" value="PH_16"/>
    <property type="match status" value="1"/>
</dbReference>
<evidence type="ECO:0000313" key="15">
    <source>
        <dbReference type="RefSeq" id="XP_022332859.1"/>
    </source>
</evidence>
<feature type="compositionally biased region" description="Low complexity" evidence="10">
    <location>
        <begin position="1885"/>
        <end position="1894"/>
    </location>
</feature>
<dbReference type="InterPro" id="IPR011993">
    <property type="entry name" value="PH-like_dom_sf"/>
</dbReference>
<feature type="region of interest" description="Disordered" evidence="10">
    <location>
        <begin position="531"/>
        <end position="582"/>
    </location>
</feature>
<dbReference type="InterPro" id="IPR001849">
    <property type="entry name" value="PH_domain"/>
</dbReference>
<dbReference type="InterPro" id="IPR051632">
    <property type="entry name" value="Rho_GEF"/>
</dbReference>
<feature type="compositionally biased region" description="Polar residues" evidence="10">
    <location>
        <begin position="1789"/>
        <end position="1805"/>
    </location>
</feature>
<feature type="region of interest" description="Disordered" evidence="10">
    <location>
        <begin position="724"/>
        <end position="746"/>
    </location>
</feature>
<dbReference type="GO" id="GO:0005085">
    <property type="term" value="F:guanyl-nucleotide exchange factor activity"/>
    <property type="evidence" value="ECO:0007669"/>
    <property type="project" value="UniProtKB-KW"/>
</dbReference>
<keyword evidence="6" id="KW-0863">Zinc-finger</keyword>
<dbReference type="Proteomes" id="UP000694844">
    <property type="component" value="Chromosome 4"/>
</dbReference>
<evidence type="ECO:0000256" key="9">
    <source>
        <dbReference type="SAM" id="Coils"/>
    </source>
</evidence>
<dbReference type="SUPFAM" id="SSF57889">
    <property type="entry name" value="Cysteine-rich domain"/>
    <property type="match status" value="1"/>
</dbReference>
<feature type="region of interest" description="Disordered" evidence="10">
    <location>
        <begin position="335"/>
        <end position="366"/>
    </location>
</feature>
<feature type="region of interest" description="Disordered" evidence="10">
    <location>
        <begin position="1827"/>
        <end position="1865"/>
    </location>
</feature>
<feature type="region of interest" description="Disordered" evidence="10">
    <location>
        <begin position="1565"/>
        <end position="1602"/>
    </location>
</feature>
<dbReference type="SMART" id="SM00233">
    <property type="entry name" value="PH"/>
    <property type="match status" value="1"/>
</dbReference>
<dbReference type="InterPro" id="IPR041020">
    <property type="entry name" value="PH_16"/>
</dbReference>
<keyword evidence="7" id="KW-0862">Zinc</keyword>
<feature type="domain" description="DH" evidence="12">
    <location>
        <begin position="1079"/>
        <end position="1269"/>
    </location>
</feature>
<dbReference type="GO" id="GO:0005737">
    <property type="term" value="C:cytoplasm"/>
    <property type="evidence" value="ECO:0007669"/>
    <property type="project" value="UniProtKB-SubCell"/>
</dbReference>
<keyword evidence="14" id="KW-1185">Reference proteome</keyword>
<feature type="compositionally biased region" description="Polar residues" evidence="10">
    <location>
        <begin position="630"/>
        <end position="652"/>
    </location>
</feature>
<feature type="region of interest" description="Disordered" evidence="10">
    <location>
        <begin position="1879"/>
        <end position="2008"/>
    </location>
</feature>
<dbReference type="PANTHER" id="PTHR13944:SF21">
    <property type="entry name" value="CYSTS, ISOFORM C"/>
    <property type="match status" value="1"/>
</dbReference>
<dbReference type="InterPro" id="IPR000219">
    <property type="entry name" value="DH_dom"/>
</dbReference>
<dbReference type="OrthoDB" id="28045at2759"/>
<evidence type="ECO:0000259" key="13">
    <source>
        <dbReference type="PROSITE" id="PS50081"/>
    </source>
</evidence>
<evidence type="ECO:0000256" key="8">
    <source>
        <dbReference type="ARBA" id="ARBA00023054"/>
    </source>
</evidence>
<dbReference type="InterPro" id="IPR035899">
    <property type="entry name" value="DBL_dom_sf"/>
</dbReference>
<feature type="compositionally biased region" description="Basic and acidic residues" evidence="10">
    <location>
        <begin position="1565"/>
        <end position="1582"/>
    </location>
</feature>
<dbReference type="GO" id="GO:0035023">
    <property type="term" value="P:regulation of Rho protein signal transduction"/>
    <property type="evidence" value="ECO:0007669"/>
    <property type="project" value="TreeGrafter"/>
</dbReference>
<dbReference type="KEGG" id="cvn:111130297"/>
<comment type="subcellular location">
    <subcellularLocation>
        <location evidence="1">Cytoplasm</location>
    </subcellularLocation>
</comment>
<dbReference type="PANTHER" id="PTHR13944">
    <property type="entry name" value="AGAP007712-PA"/>
    <property type="match status" value="1"/>
</dbReference>
<feature type="coiled-coil region" evidence="9">
    <location>
        <begin position="1646"/>
        <end position="1760"/>
    </location>
</feature>
<dbReference type="Pfam" id="PF00130">
    <property type="entry name" value="C1_1"/>
    <property type="match status" value="1"/>
</dbReference>
<feature type="region of interest" description="Disordered" evidence="10">
    <location>
        <begin position="625"/>
        <end position="701"/>
    </location>
</feature>
<feature type="compositionally biased region" description="Polar residues" evidence="10">
    <location>
        <begin position="884"/>
        <end position="945"/>
    </location>
</feature>
<keyword evidence="4" id="KW-0344">Guanine-nucleotide releasing factor</keyword>
<dbReference type="PROSITE" id="PS50010">
    <property type="entry name" value="DH_2"/>
    <property type="match status" value="1"/>
</dbReference>
<feature type="compositionally biased region" description="Basic and acidic residues" evidence="10">
    <location>
        <begin position="1834"/>
        <end position="1843"/>
    </location>
</feature>
<feature type="region of interest" description="Disordered" evidence="10">
    <location>
        <begin position="1414"/>
        <end position="1436"/>
    </location>
</feature>
<evidence type="ECO:0000256" key="3">
    <source>
        <dbReference type="ARBA" id="ARBA00022553"/>
    </source>
</evidence>
<feature type="compositionally biased region" description="Polar residues" evidence="10">
    <location>
        <begin position="1920"/>
        <end position="1946"/>
    </location>
</feature>
<feature type="domain" description="PH" evidence="11">
    <location>
        <begin position="1308"/>
        <end position="1412"/>
    </location>
</feature>
<feature type="compositionally biased region" description="Acidic residues" evidence="10">
    <location>
        <begin position="549"/>
        <end position="567"/>
    </location>
</feature>
<dbReference type="Gene3D" id="3.30.60.20">
    <property type="match status" value="1"/>
</dbReference>
<keyword evidence="2" id="KW-0963">Cytoplasm</keyword>
<dbReference type="SUPFAM" id="SSF48065">
    <property type="entry name" value="DBL homology domain (DH-domain)"/>
    <property type="match status" value="1"/>
</dbReference>
<evidence type="ECO:0000256" key="1">
    <source>
        <dbReference type="ARBA" id="ARBA00004496"/>
    </source>
</evidence>
<evidence type="ECO:0000256" key="2">
    <source>
        <dbReference type="ARBA" id="ARBA00022490"/>
    </source>
</evidence>
<dbReference type="Pfam" id="PF00621">
    <property type="entry name" value="RhoGEF"/>
    <property type="match status" value="1"/>
</dbReference>
<keyword evidence="5" id="KW-0479">Metal-binding</keyword>
<evidence type="ECO:0000313" key="14">
    <source>
        <dbReference type="Proteomes" id="UP000694844"/>
    </source>
</evidence>
<dbReference type="SUPFAM" id="SSF48403">
    <property type="entry name" value="Ankyrin repeat"/>
    <property type="match status" value="1"/>
</dbReference>
<evidence type="ECO:0000259" key="12">
    <source>
        <dbReference type="PROSITE" id="PS50010"/>
    </source>
</evidence>
<organism evidence="14 15">
    <name type="scientific">Crassostrea virginica</name>
    <name type="common">Eastern oyster</name>
    <dbReference type="NCBI Taxonomy" id="6565"/>
    <lineage>
        <taxon>Eukaryota</taxon>
        <taxon>Metazoa</taxon>
        <taxon>Spiralia</taxon>
        <taxon>Lophotrochozoa</taxon>
        <taxon>Mollusca</taxon>
        <taxon>Bivalvia</taxon>
        <taxon>Autobranchia</taxon>
        <taxon>Pteriomorphia</taxon>
        <taxon>Ostreida</taxon>
        <taxon>Ostreoidea</taxon>
        <taxon>Ostreidae</taxon>
        <taxon>Crassostrea</taxon>
    </lineage>
</organism>
<dbReference type="SMART" id="SM00109">
    <property type="entry name" value="C1"/>
    <property type="match status" value="1"/>
</dbReference>
<name>A0A8B8DZE5_CRAVI</name>
<gene>
    <name evidence="15" type="primary">LOC111130297</name>
</gene>
<dbReference type="CDD" id="cd00160">
    <property type="entry name" value="RhoGEF"/>
    <property type="match status" value="1"/>
</dbReference>
<accession>A0A8B8DZE5</accession>
<evidence type="ECO:0000256" key="10">
    <source>
        <dbReference type="SAM" id="MobiDB-lite"/>
    </source>
</evidence>
<feature type="region of interest" description="Disordered" evidence="10">
    <location>
        <begin position="873"/>
        <end position="945"/>
    </location>
</feature>
<dbReference type="GeneID" id="111130297"/>
<evidence type="ECO:0000256" key="5">
    <source>
        <dbReference type="ARBA" id="ARBA00022723"/>
    </source>
</evidence>
<proteinExistence type="predicted"/>
<protein>
    <submittedName>
        <fullName evidence="15">Rho guanine nucleotide exchange factor 28-like isoform X1</fullName>
    </submittedName>
</protein>
<dbReference type="InterPro" id="IPR002219">
    <property type="entry name" value="PKC_DAG/PE"/>
</dbReference>
<dbReference type="SMART" id="SM00325">
    <property type="entry name" value="RhoGEF"/>
    <property type="match status" value="1"/>
</dbReference>
<feature type="compositionally biased region" description="Polar residues" evidence="10">
    <location>
        <begin position="531"/>
        <end position="544"/>
    </location>
</feature>
<keyword evidence="3" id="KW-0597">Phosphoprotein</keyword>
<feature type="compositionally biased region" description="Low complexity" evidence="10">
    <location>
        <begin position="1586"/>
        <end position="1602"/>
    </location>
</feature>
<feature type="compositionally biased region" description="Basic residues" evidence="10">
    <location>
        <begin position="874"/>
        <end position="883"/>
    </location>
</feature>
<keyword evidence="8 9" id="KW-0175">Coiled coil</keyword>
<evidence type="ECO:0000256" key="6">
    <source>
        <dbReference type="ARBA" id="ARBA00022771"/>
    </source>
</evidence>
<feature type="compositionally biased region" description="Basic and acidic residues" evidence="10">
    <location>
        <begin position="685"/>
        <end position="696"/>
    </location>
</feature>
<dbReference type="PROSITE" id="PS50081">
    <property type="entry name" value="ZF_DAG_PE_2"/>
    <property type="match status" value="1"/>
</dbReference>
<dbReference type="SUPFAM" id="SSF50729">
    <property type="entry name" value="PH domain-like"/>
    <property type="match status" value="1"/>
</dbReference>
<dbReference type="Gene3D" id="1.20.900.10">
    <property type="entry name" value="Dbl homology (DH) domain"/>
    <property type="match status" value="1"/>
</dbReference>
<dbReference type="CDD" id="cd13329">
    <property type="entry name" value="PH_RhoGEF"/>
    <property type="match status" value="1"/>
</dbReference>
<reference evidence="15" key="1">
    <citation type="submission" date="2025-08" db="UniProtKB">
        <authorList>
            <consortium name="RefSeq"/>
        </authorList>
    </citation>
    <scope>IDENTIFICATION</scope>
    <source>
        <tissue evidence="15">Whole sample</tissue>
    </source>
</reference>
<dbReference type="InterPro" id="IPR036770">
    <property type="entry name" value="Ankyrin_rpt-contain_sf"/>
</dbReference>
<feature type="region of interest" description="Disordered" evidence="10">
    <location>
        <begin position="442"/>
        <end position="466"/>
    </location>
</feature>
<feature type="compositionally biased region" description="Polar residues" evidence="10">
    <location>
        <begin position="1988"/>
        <end position="2002"/>
    </location>
</feature>
<feature type="region of interest" description="Disordered" evidence="10">
    <location>
        <begin position="1004"/>
        <end position="1029"/>
    </location>
</feature>